<proteinExistence type="predicted"/>
<gene>
    <name evidence="2" type="ORF">ACFPJ5_05840</name>
</gene>
<dbReference type="InterPro" id="IPR005303">
    <property type="entry name" value="MOCOS_middle"/>
</dbReference>
<organism evidence="2 3">
    <name type="scientific">Salinirubrum litoreum</name>
    <dbReference type="NCBI Taxonomy" id="1126234"/>
    <lineage>
        <taxon>Archaea</taxon>
        <taxon>Methanobacteriati</taxon>
        <taxon>Methanobacteriota</taxon>
        <taxon>Stenosarchaea group</taxon>
        <taxon>Halobacteria</taxon>
        <taxon>Halobacteriales</taxon>
        <taxon>Haloferacaceae</taxon>
        <taxon>Salinirubrum</taxon>
    </lineage>
</organism>
<dbReference type="SUPFAM" id="SSF141673">
    <property type="entry name" value="MOSC N-terminal domain-like"/>
    <property type="match status" value="1"/>
</dbReference>
<dbReference type="AlphaFoldDB" id="A0ABD5R910"/>
<evidence type="ECO:0000313" key="2">
    <source>
        <dbReference type="EMBL" id="MFC5366454.1"/>
    </source>
</evidence>
<evidence type="ECO:0000313" key="3">
    <source>
        <dbReference type="Proteomes" id="UP001596201"/>
    </source>
</evidence>
<feature type="domain" description="MOSC" evidence="1">
    <location>
        <begin position="88"/>
        <end position="267"/>
    </location>
</feature>
<dbReference type="EMBL" id="JBHSKX010000001">
    <property type="protein sequence ID" value="MFC5366454.1"/>
    <property type="molecule type" value="Genomic_DNA"/>
</dbReference>
<evidence type="ECO:0000259" key="1">
    <source>
        <dbReference type="PROSITE" id="PS51340"/>
    </source>
</evidence>
<dbReference type="SUPFAM" id="SSF50800">
    <property type="entry name" value="PK beta-barrel domain-like"/>
    <property type="match status" value="1"/>
</dbReference>
<dbReference type="Proteomes" id="UP001596201">
    <property type="component" value="Unassembled WGS sequence"/>
</dbReference>
<dbReference type="RefSeq" id="WP_227228200.1">
    <property type="nucleotide sequence ID" value="NZ_JAJCVJ010000001.1"/>
</dbReference>
<name>A0ABD5R910_9EURY</name>
<accession>A0ABD5R910</accession>
<dbReference type="PROSITE" id="PS51340">
    <property type="entry name" value="MOSC"/>
    <property type="match status" value="1"/>
</dbReference>
<protein>
    <submittedName>
        <fullName evidence="2">MOSC domain-containing protein</fullName>
    </submittedName>
</protein>
<keyword evidence="3" id="KW-1185">Reference proteome</keyword>
<dbReference type="Pfam" id="PF03476">
    <property type="entry name" value="MOSC_N"/>
    <property type="match status" value="1"/>
</dbReference>
<reference evidence="2 3" key="1">
    <citation type="journal article" date="2019" name="Int. J. Syst. Evol. Microbiol.">
        <title>The Global Catalogue of Microorganisms (GCM) 10K type strain sequencing project: providing services to taxonomists for standard genome sequencing and annotation.</title>
        <authorList>
            <consortium name="The Broad Institute Genomics Platform"/>
            <consortium name="The Broad Institute Genome Sequencing Center for Infectious Disease"/>
            <person name="Wu L."/>
            <person name="Ma J."/>
        </authorList>
    </citation>
    <scope>NUCLEOTIDE SEQUENCE [LARGE SCALE GENOMIC DNA]</scope>
    <source>
        <strain evidence="2 3">CGMCC 1.12237</strain>
    </source>
</reference>
<sequence length="272" mass="30409">MPRVRRLTTFPVKSLDGTDRERAELLPNGGLAGDREFALFDADGDYVNGKRERAIHRVRSGFDPDTGTLSLDAPGVESATFELTDGERDALSEWFERYLGYPVELRRDQVGGFPDDTTLSGPTVVSTATVREVASWYEDVDTDEMRRRLRANVEIGADESAGEESLPPFWEDRLYAGRGESVAFTVDGIEFRGVNPCQRCVVPTRDPDTGAETPGFRERFVERRRETLPEWAETERFDHFFRLMVNTVVPEESVGASIAVGDPVEVGGVEPR</sequence>
<dbReference type="Pfam" id="PF03473">
    <property type="entry name" value="MOSC"/>
    <property type="match status" value="1"/>
</dbReference>
<comment type="caution">
    <text evidence="2">The sequence shown here is derived from an EMBL/GenBank/DDBJ whole genome shotgun (WGS) entry which is preliminary data.</text>
</comment>
<dbReference type="InterPro" id="IPR005302">
    <property type="entry name" value="MoCF_Sase_C"/>
</dbReference>
<dbReference type="InterPro" id="IPR011037">
    <property type="entry name" value="Pyrv_Knase-like_insert_dom_sf"/>
</dbReference>